<evidence type="ECO:0000313" key="3">
    <source>
        <dbReference type="Proteomes" id="UP000254863"/>
    </source>
</evidence>
<accession>A0A7H4N244</accession>
<reference evidence="2 3" key="1">
    <citation type="submission" date="2018-06" db="EMBL/GenBank/DDBJ databases">
        <authorList>
            <consortium name="Pathogen Informatics"/>
            <person name="Doyle S."/>
        </authorList>
    </citation>
    <scope>NUCLEOTIDE SEQUENCE [LARGE SCALE GENOMIC DNA]</scope>
    <source>
        <strain evidence="2 3">NCTC11685</strain>
    </source>
</reference>
<dbReference type="EMBL" id="UGMS01000001">
    <property type="protein sequence ID" value="STV74989.1"/>
    <property type="molecule type" value="Genomic_DNA"/>
</dbReference>
<dbReference type="Gene3D" id="3.40.190.10">
    <property type="entry name" value="Periplasmic binding protein-like II"/>
    <property type="match status" value="1"/>
</dbReference>
<gene>
    <name evidence="2" type="ORF">NCTC11685_01321</name>
</gene>
<feature type="signal peptide" evidence="1">
    <location>
        <begin position="1"/>
        <end position="23"/>
    </location>
</feature>
<proteinExistence type="predicted"/>
<name>A0A7H4N244_9ENTR</name>
<sequence length="62" mass="7114">MPTKIHKLLLSLAIAAAPFFSHAEESTWDHIKQSGELRVGVAQGEPWYFKDPATGQWKRHWL</sequence>
<organism evidence="2 3">
    <name type="scientific">Klebsiella michiganensis</name>
    <dbReference type="NCBI Taxonomy" id="1134687"/>
    <lineage>
        <taxon>Bacteria</taxon>
        <taxon>Pseudomonadati</taxon>
        <taxon>Pseudomonadota</taxon>
        <taxon>Gammaproteobacteria</taxon>
        <taxon>Enterobacterales</taxon>
        <taxon>Enterobacteriaceae</taxon>
        <taxon>Klebsiella/Raoultella group</taxon>
        <taxon>Klebsiella</taxon>
    </lineage>
</organism>
<protein>
    <submittedName>
        <fullName evidence="2">Extracellular solute-binding protein</fullName>
    </submittedName>
</protein>
<dbReference type="SUPFAM" id="SSF53850">
    <property type="entry name" value="Periplasmic binding protein-like II"/>
    <property type="match status" value="1"/>
</dbReference>
<evidence type="ECO:0000313" key="2">
    <source>
        <dbReference type="EMBL" id="STV74989.1"/>
    </source>
</evidence>
<evidence type="ECO:0000256" key="1">
    <source>
        <dbReference type="SAM" id="SignalP"/>
    </source>
</evidence>
<comment type="caution">
    <text evidence="2">The sequence shown here is derived from an EMBL/GenBank/DDBJ whole genome shotgun (WGS) entry which is preliminary data.</text>
</comment>
<feature type="chain" id="PRO_5028872859" evidence="1">
    <location>
        <begin position="24"/>
        <end position="62"/>
    </location>
</feature>
<keyword evidence="1" id="KW-0732">Signal</keyword>
<dbReference type="Proteomes" id="UP000254863">
    <property type="component" value="Unassembled WGS sequence"/>
</dbReference>
<dbReference type="AlphaFoldDB" id="A0A7H4N244"/>